<dbReference type="PROSITE" id="PS50837">
    <property type="entry name" value="NACHT"/>
    <property type="match status" value="1"/>
</dbReference>
<dbReference type="Pfam" id="PF12796">
    <property type="entry name" value="Ank_2"/>
    <property type="match status" value="2"/>
</dbReference>
<dbReference type="Pfam" id="PF22939">
    <property type="entry name" value="WHD_GPIID"/>
    <property type="match status" value="1"/>
</dbReference>
<dbReference type="InterPro" id="IPR027417">
    <property type="entry name" value="P-loop_NTPase"/>
</dbReference>
<dbReference type="AlphaFoldDB" id="A0A0H1B3B9"/>
<dbReference type="Pfam" id="PF00023">
    <property type="entry name" value="Ank"/>
    <property type="match status" value="2"/>
</dbReference>
<dbReference type="GO" id="GO:0009116">
    <property type="term" value="P:nucleoside metabolic process"/>
    <property type="evidence" value="ECO:0007669"/>
    <property type="project" value="InterPro"/>
</dbReference>
<evidence type="ECO:0000256" key="2">
    <source>
        <dbReference type="PROSITE-ProRule" id="PRU00023"/>
    </source>
</evidence>
<keyword evidence="1" id="KW-0677">Repeat</keyword>
<dbReference type="PROSITE" id="PS50088">
    <property type="entry name" value="ANK_REPEAT"/>
    <property type="match status" value="5"/>
</dbReference>
<dbReference type="SUPFAM" id="SSF53167">
    <property type="entry name" value="Purine and uridine phosphorylases"/>
    <property type="match status" value="1"/>
</dbReference>
<dbReference type="OrthoDB" id="4207436at2759"/>
<keyword evidence="5" id="KW-1185">Reference proteome</keyword>
<dbReference type="InterPro" id="IPR007111">
    <property type="entry name" value="NACHT_NTPase"/>
</dbReference>
<feature type="repeat" description="ANK" evidence="2">
    <location>
        <begin position="925"/>
        <end position="949"/>
    </location>
</feature>
<dbReference type="GO" id="GO:0003824">
    <property type="term" value="F:catalytic activity"/>
    <property type="evidence" value="ECO:0007669"/>
    <property type="project" value="InterPro"/>
</dbReference>
<accession>A0A0H1B3B9</accession>
<dbReference type="SUPFAM" id="SSF52540">
    <property type="entry name" value="P-loop containing nucleoside triphosphate hydrolases"/>
    <property type="match status" value="1"/>
</dbReference>
<gene>
    <name evidence="4" type="ORF">EMPG_10632</name>
</gene>
<feature type="domain" description="NACHT" evidence="3">
    <location>
        <begin position="379"/>
        <end position="533"/>
    </location>
</feature>
<reference evidence="5" key="1">
    <citation type="journal article" date="2015" name="PLoS Genet.">
        <title>The dynamic genome and transcriptome of the human fungal pathogen Blastomyces and close relative Emmonsia.</title>
        <authorList>
            <person name="Munoz J.F."/>
            <person name="Gauthier G.M."/>
            <person name="Desjardins C.A."/>
            <person name="Gallo J.E."/>
            <person name="Holder J."/>
            <person name="Sullivan T.D."/>
            <person name="Marty A.J."/>
            <person name="Carmen J.C."/>
            <person name="Chen Z."/>
            <person name="Ding L."/>
            <person name="Gujja S."/>
            <person name="Magrini V."/>
            <person name="Misas E."/>
            <person name="Mitreva M."/>
            <person name="Priest M."/>
            <person name="Saif S."/>
            <person name="Whiston E.A."/>
            <person name="Young S."/>
            <person name="Zeng Q."/>
            <person name="Goldman W.E."/>
            <person name="Mardis E.R."/>
            <person name="Taylor J.W."/>
            <person name="McEwen J.G."/>
            <person name="Clay O.K."/>
            <person name="Klein B.S."/>
            <person name="Cuomo C.A."/>
        </authorList>
    </citation>
    <scope>NUCLEOTIDE SEQUENCE [LARGE SCALE GENOMIC DNA]</scope>
    <source>
        <strain evidence="5">UAMH 139</strain>
    </source>
</reference>
<evidence type="ECO:0000313" key="5">
    <source>
        <dbReference type="Proteomes" id="UP000053573"/>
    </source>
</evidence>
<dbReference type="InterPro" id="IPR056884">
    <property type="entry name" value="NPHP3-like_N"/>
</dbReference>
<dbReference type="SUPFAM" id="SSF48403">
    <property type="entry name" value="Ankyrin repeat"/>
    <property type="match status" value="1"/>
</dbReference>
<evidence type="ECO:0000313" key="4">
    <source>
        <dbReference type="EMBL" id="KLJ05924.1"/>
    </source>
</evidence>
<feature type="repeat" description="ANK" evidence="2">
    <location>
        <begin position="1061"/>
        <end position="1093"/>
    </location>
</feature>
<name>A0A0H1B3B9_9EURO</name>
<organism evidence="4 5">
    <name type="scientific">Blastomyces silverae</name>
    <dbReference type="NCBI Taxonomy" id="2060906"/>
    <lineage>
        <taxon>Eukaryota</taxon>
        <taxon>Fungi</taxon>
        <taxon>Dikarya</taxon>
        <taxon>Ascomycota</taxon>
        <taxon>Pezizomycotina</taxon>
        <taxon>Eurotiomycetes</taxon>
        <taxon>Eurotiomycetidae</taxon>
        <taxon>Onygenales</taxon>
        <taxon>Ajellomycetaceae</taxon>
        <taxon>Blastomyces</taxon>
    </lineage>
</organism>
<dbReference type="Gene3D" id="1.25.40.20">
    <property type="entry name" value="Ankyrin repeat-containing domain"/>
    <property type="match status" value="3"/>
</dbReference>
<feature type="repeat" description="ANK" evidence="2">
    <location>
        <begin position="891"/>
        <end position="915"/>
    </location>
</feature>
<dbReference type="InterPro" id="IPR035994">
    <property type="entry name" value="Nucleoside_phosphorylase_sf"/>
</dbReference>
<dbReference type="PANTHER" id="PTHR10039">
    <property type="entry name" value="AMELOGENIN"/>
    <property type="match status" value="1"/>
</dbReference>
<dbReference type="Proteomes" id="UP000053573">
    <property type="component" value="Unassembled WGS sequence"/>
</dbReference>
<comment type="caution">
    <text evidence="4">The sequence shown here is derived from an EMBL/GenBank/DDBJ whole genome shotgun (WGS) entry which is preliminary data.</text>
</comment>
<dbReference type="InterPro" id="IPR036770">
    <property type="entry name" value="Ankyrin_rpt-contain_sf"/>
</dbReference>
<dbReference type="InterPro" id="IPR002110">
    <property type="entry name" value="Ankyrin_rpt"/>
</dbReference>
<keyword evidence="2" id="KW-0040">ANK repeat</keyword>
<evidence type="ECO:0000256" key="1">
    <source>
        <dbReference type="ARBA" id="ARBA00022737"/>
    </source>
</evidence>
<dbReference type="Pfam" id="PF24883">
    <property type="entry name" value="NPHP3_N"/>
    <property type="match status" value="1"/>
</dbReference>
<dbReference type="Gene3D" id="3.40.50.1580">
    <property type="entry name" value="Nucleoside phosphorylase domain"/>
    <property type="match status" value="1"/>
</dbReference>
<dbReference type="STRING" id="2060906.A0A0H1B3B9"/>
<sequence length="1156" mass="128907">MTSHEANVTVGWIAPMALELTPAVAILENHEKVLKHETLYHVGLIARHWVVMVVCPRIGTASAATVLADMRRSFPNIKHVLVVGIAGGMPYYGPSMQEQIVLGDVVVGCPQGSEGGVAHYEFGAWEGENELTPRGHTLHPSDALLSAVNNLRSDHRMRVGTKIPQILSDLRKSLAEEVLPEFEDPGSEQDYLFPDNYPHRDRGKLCEGLCDLTTSKRRNDRGAKATRKEDWPRIHYGTIGSANALVISSEKRNELYAKHKTICIEMESAGVMGNHQALVVRGICDYADSHKNKKWQNYAAATAAAYAKEVLLLVPPARLDERVASEGNRDQKPPKTCLQSLAFLQMNFRSKEITETTKGTCEWLLQHRSYKDWVASDRGLLWIKGKPGSGKSTLLKYALDHSRARQNDLVLSFFFHGRGDTLQRTPLGLFRSLLHQVLKQEPSSLQDLTETFKENCDGFGQPGQDWHWHQEDLQRFLESSLLKVLEVRSVWLFIDALDECGKESAVQLFQWLKSLLRTLPPTTSQSHIFVTCRHFPILDRDCEFEVCPEHENKEDIATFVRDQLSCSPMLTASPIPALISSRASGVFLWARLVVDKVKDLDRQRAGLKKIKAEIHSIPQDLRELYKTLIQGMSKDSVKLIQWICFALRPLSIDELRWAMVIDVDSPHRSLRAYQDTEDIPDNDSMRIQVQALSRGLAEVAPSSRTQVVQFIHQSVKDFFVEDGLLMINSSMSIDTVIGMAHHQLSRICIHSLAMMEISEVTSYNWDDFPFLAYATTSWVEHTKECDARRVAQDDLLELFAWPSNDLVELWVRVCQTIYVYPQRGPPDGTSLIHIMSKHGVLGPVAAILQRAQGLRGIDRTDRPCETPRPWTAKLLPGMGNVKVYSNSKDSLDRTPLSYASENGHEAMVKLLLTAGEVDVDVKDKHGRTSLSYASGSGHEAIVKLLLTTGEVDVDSKGFSGWTPLFYASANGHEAIVKLLLATDEVDVEATDDDGQTPLSITCERGSEAVVKLLLTIDGVNVNSKDWLDWTPLFCASSTGHEAIVKLLLTTGEVDIDAKDEDGWTSLSHASARGHESVIKLLLLNKADVNSTSDIGRTALSYASENGHEAVVKLLLSSDEVNVDVRDQQGWTPLSLAYSNEHKAIVKLLLAELTDID</sequence>
<protein>
    <recommendedName>
        <fullName evidence="3">NACHT domain-containing protein</fullName>
    </recommendedName>
</protein>
<feature type="repeat" description="ANK" evidence="2">
    <location>
        <begin position="1128"/>
        <end position="1156"/>
    </location>
</feature>
<dbReference type="PANTHER" id="PTHR10039:SF5">
    <property type="entry name" value="NACHT DOMAIN-CONTAINING PROTEIN"/>
    <property type="match status" value="1"/>
</dbReference>
<dbReference type="InterPro" id="IPR054471">
    <property type="entry name" value="GPIID_WHD"/>
</dbReference>
<dbReference type="Gene3D" id="3.40.50.300">
    <property type="entry name" value="P-loop containing nucleotide triphosphate hydrolases"/>
    <property type="match status" value="1"/>
</dbReference>
<proteinExistence type="predicted"/>
<dbReference type="PROSITE" id="PS50297">
    <property type="entry name" value="ANK_REP_REGION"/>
    <property type="match status" value="5"/>
</dbReference>
<feature type="repeat" description="ANK" evidence="2">
    <location>
        <begin position="959"/>
        <end position="980"/>
    </location>
</feature>
<dbReference type="SMART" id="SM00248">
    <property type="entry name" value="ANK"/>
    <property type="match status" value="8"/>
</dbReference>
<dbReference type="EMBL" id="LDEV01003395">
    <property type="protein sequence ID" value="KLJ05924.1"/>
    <property type="molecule type" value="Genomic_DNA"/>
</dbReference>
<evidence type="ECO:0000259" key="3">
    <source>
        <dbReference type="PROSITE" id="PS50837"/>
    </source>
</evidence>